<organism evidence="4 5">
    <name type="scientific">Desulfonema ishimotonii</name>
    <dbReference type="NCBI Taxonomy" id="45657"/>
    <lineage>
        <taxon>Bacteria</taxon>
        <taxon>Pseudomonadati</taxon>
        <taxon>Thermodesulfobacteriota</taxon>
        <taxon>Desulfobacteria</taxon>
        <taxon>Desulfobacterales</taxon>
        <taxon>Desulfococcaceae</taxon>
        <taxon>Desulfonema</taxon>
    </lineage>
</organism>
<dbReference type="Proteomes" id="UP000288096">
    <property type="component" value="Unassembled WGS sequence"/>
</dbReference>
<proteinExistence type="predicted"/>
<evidence type="ECO:0000259" key="3">
    <source>
        <dbReference type="PROSITE" id="PS51832"/>
    </source>
</evidence>
<keyword evidence="1" id="KW-0597">Phosphoprotein</keyword>
<dbReference type="SUPFAM" id="SSF52172">
    <property type="entry name" value="CheY-like"/>
    <property type="match status" value="1"/>
</dbReference>
<feature type="modified residue" description="4-aspartylphosphate" evidence="1">
    <location>
        <position position="51"/>
    </location>
</feature>
<dbReference type="GO" id="GO:0000160">
    <property type="term" value="P:phosphorelay signal transduction system"/>
    <property type="evidence" value="ECO:0007669"/>
    <property type="project" value="InterPro"/>
</dbReference>
<dbReference type="CDD" id="cd00077">
    <property type="entry name" value="HDc"/>
    <property type="match status" value="1"/>
</dbReference>
<evidence type="ECO:0000313" key="5">
    <source>
        <dbReference type="Proteomes" id="UP000288096"/>
    </source>
</evidence>
<dbReference type="Gene3D" id="1.10.3210.10">
    <property type="entry name" value="Hypothetical protein af1432"/>
    <property type="match status" value="1"/>
</dbReference>
<dbReference type="Pfam" id="PF00072">
    <property type="entry name" value="Response_reg"/>
    <property type="match status" value="1"/>
</dbReference>
<evidence type="ECO:0000313" key="4">
    <source>
        <dbReference type="EMBL" id="GBC59874.1"/>
    </source>
</evidence>
<dbReference type="Pfam" id="PF13487">
    <property type="entry name" value="HD_5"/>
    <property type="match status" value="1"/>
</dbReference>
<dbReference type="SUPFAM" id="SSF109604">
    <property type="entry name" value="HD-domain/PDEase-like"/>
    <property type="match status" value="1"/>
</dbReference>
<reference evidence="5" key="1">
    <citation type="submission" date="2017-11" db="EMBL/GenBank/DDBJ databases">
        <authorList>
            <person name="Watanabe M."/>
            <person name="Kojima H."/>
        </authorList>
    </citation>
    <scope>NUCLEOTIDE SEQUENCE [LARGE SCALE GENOMIC DNA]</scope>
    <source>
        <strain evidence="5">Tokyo 01</strain>
    </source>
</reference>
<sequence>MNILIVEDDAITRRRLEKFLRAWGHRVTAASNGLEASEYLHSDSPDLVITDWMMPEMDGPALIRKIRHSSAPYVYIILLTARGGKGDMIRGLFNIGADDYVVKPFDPDELRARLSVGERTIRLERNLREYSKGLEAVVRRQTQLIRETQEETIVKLLTALESRDHETGGHVRRISLFSTLIAKATGWSDTRLDDLRLASPMHDIGKIGVPDRILRKPGRLTPSEFEIIKTHAAIGGRILGNSELPMLKMAREIALCHHEKWDGTGYPGALSGENIPETARIVAIADVFDALSNDRVYRRASPESEVLDIMEQGRGSHFDPHLCDRFMGLLDRFRKVLAENP</sequence>
<gene>
    <name evidence="4" type="ORF">DENIS_0815</name>
</gene>
<dbReference type="InterPro" id="IPR037522">
    <property type="entry name" value="HD_GYP_dom"/>
</dbReference>
<comment type="caution">
    <text evidence="4">The sequence shown here is derived from an EMBL/GenBank/DDBJ whole genome shotgun (WGS) entry which is preliminary data.</text>
</comment>
<dbReference type="InterPro" id="IPR052020">
    <property type="entry name" value="Cyclic_di-GMP/3'3'-cGAMP_PDE"/>
</dbReference>
<dbReference type="SMART" id="SM00448">
    <property type="entry name" value="REC"/>
    <property type="match status" value="1"/>
</dbReference>
<feature type="domain" description="HD-GYP" evidence="3">
    <location>
        <begin position="145"/>
        <end position="341"/>
    </location>
</feature>
<evidence type="ECO:0000256" key="1">
    <source>
        <dbReference type="PROSITE-ProRule" id="PRU00169"/>
    </source>
</evidence>
<protein>
    <submittedName>
        <fullName evidence="4">Two-component system response regulator</fullName>
    </submittedName>
</protein>
<dbReference type="PROSITE" id="PS50110">
    <property type="entry name" value="RESPONSE_REGULATORY"/>
    <property type="match status" value="1"/>
</dbReference>
<reference evidence="5" key="2">
    <citation type="submission" date="2019-01" db="EMBL/GenBank/DDBJ databases">
        <title>Genome sequence of Desulfonema ishimotonii strain Tokyo 01.</title>
        <authorList>
            <person name="Fukui M."/>
        </authorList>
    </citation>
    <scope>NUCLEOTIDE SEQUENCE [LARGE SCALE GENOMIC DNA]</scope>
    <source>
        <strain evidence="5">Tokyo 01</strain>
    </source>
</reference>
<dbReference type="SMART" id="SM00471">
    <property type="entry name" value="HDc"/>
    <property type="match status" value="1"/>
</dbReference>
<dbReference type="RefSeq" id="WP_124327348.1">
    <property type="nucleotide sequence ID" value="NZ_BEXT01000001.1"/>
</dbReference>
<keyword evidence="5" id="KW-1185">Reference proteome</keyword>
<feature type="domain" description="Response regulatory" evidence="2">
    <location>
        <begin position="2"/>
        <end position="118"/>
    </location>
</feature>
<dbReference type="InterPro" id="IPR003607">
    <property type="entry name" value="HD/PDEase_dom"/>
</dbReference>
<accession>A0A401FSD2</accession>
<dbReference type="AlphaFoldDB" id="A0A401FSD2"/>
<dbReference type="CDD" id="cd17574">
    <property type="entry name" value="REC_OmpR"/>
    <property type="match status" value="1"/>
</dbReference>
<dbReference type="Gene3D" id="3.40.50.2300">
    <property type="match status" value="1"/>
</dbReference>
<dbReference type="EMBL" id="BEXT01000001">
    <property type="protein sequence ID" value="GBC59874.1"/>
    <property type="molecule type" value="Genomic_DNA"/>
</dbReference>
<name>A0A401FSD2_9BACT</name>
<dbReference type="InterPro" id="IPR011006">
    <property type="entry name" value="CheY-like_superfamily"/>
</dbReference>
<dbReference type="PANTHER" id="PTHR45228">
    <property type="entry name" value="CYCLIC DI-GMP PHOSPHODIESTERASE TM_0186-RELATED"/>
    <property type="match status" value="1"/>
</dbReference>
<dbReference type="OrthoDB" id="9764337at2"/>
<dbReference type="PROSITE" id="PS51832">
    <property type="entry name" value="HD_GYP"/>
    <property type="match status" value="1"/>
</dbReference>
<evidence type="ECO:0000259" key="2">
    <source>
        <dbReference type="PROSITE" id="PS50110"/>
    </source>
</evidence>
<dbReference type="InterPro" id="IPR001789">
    <property type="entry name" value="Sig_transdc_resp-reg_receiver"/>
</dbReference>